<comment type="similarity">
    <text evidence="1">Belongs to the disease resistance NB-LRR family.</text>
</comment>
<dbReference type="Gene3D" id="1.10.8.430">
    <property type="entry name" value="Helical domain of apoptotic protease-activating factors"/>
    <property type="match status" value="1"/>
</dbReference>
<gene>
    <name evidence="11" type="ORF">AAHA92_31642</name>
</gene>
<evidence type="ECO:0000256" key="6">
    <source>
        <dbReference type="ARBA" id="ARBA00022840"/>
    </source>
</evidence>
<dbReference type="InterPro" id="IPR002182">
    <property type="entry name" value="NB-ARC"/>
</dbReference>
<dbReference type="SUPFAM" id="SSF52058">
    <property type="entry name" value="L domain-like"/>
    <property type="match status" value="1"/>
</dbReference>
<dbReference type="InterPro" id="IPR027417">
    <property type="entry name" value="P-loop_NTPase"/>
</dbReference>
<name>A0ABD1FIP5_SALDI</name>
<feature type="domain" description="NB-ARC" evidence="7">
    <location>
        <begin position="162"/>
        <end position="347"/>
    </location>
</feature>
<dbReference type="InterPro" id="IPR038005">
    <property type="entry name" value="RX-like_CC"/>
</dbReference>
<keyword evidence="4" id="KW-0547">Nucleotide-binding</keyword>
<sequence>MAAEAAISSAVKLLGDLLVEKVKSLRGVERKVQSLKEELEWMQSFLRHANRKQAEDDRVREWIKKVREVAHDAQDTIEIFLLNKGGRLLTAFPKRLFLLHRIGAEIESIRARLNAIDKSRERYGIKIVEEAAADAAQWSRVELRRQLAHWEKDEHLVGMEEDVEKILRESVLAGGKKGLSIAVVEGMGGIGKSTLAREIYNHPSVVAGGFDCRGWVVVSSEFAPLETIKQLIFQLPRSKQEREELLDEIKMMEESIKDKMYLQRKLQEILHEELLGKNYFIVLDDVWEKEHWEYLKSGFPNEQGKTSRLMLTTRNKIIRNHDHCLHKMKLLDSDKSWELFLKKAFTNGTCPQELESIGRRILEKCDGLPLAISVVGGILVETQTTSRWQEVLNQINTYLDIPENNVHKILELSYQNLSPQLKSCFLCLAFFKEDSTIPSKRLVNIWIAEGLIHEDGRGKADEIGKGYLNELINRSMIQIDDFVNDDHVRYCRLHDLLRDLCLSKAEVEMGLKIVNGEEEGVSLSESSYKPRHRVVYGKNLETFSLNRNKHLRSLFIRNVKSEDVYASRYWKSFQLLKILDLDGSLFRRLPDSFRFLLGLKYFRIRSDESIADLFVLQLPSWFDRLKKLEVLDVEKGLVLFPRVALKMERLRHFHVHSAYGRTMKIDNWKSIESLKLIRLEDWLECSSRLSCQLRELGVCITGMERSDCFSKARPSLEKMSNLVELHIEITMSFSMEEVIPNLDSLTVLKLDGGMLKCPAESVFPRNLSNLTLCNLNDDPMQELGKLPKLKYLTLSSLVTFYMGERMRVLHDGFPCLKALSLQSMGSLRCIDIDEGGMPNLKQLQTHHCPYLETENMPKHIIILAV</sequence>
<keyword evidence="3" id="KW-0677">Repeat</keyword>
<dbReference type="FunFam" id="1.10.10.10:FF:000322">
    <property type="entry name" value="Probable disease resistance protein At1g63360"/>
    <property type="match status" value="1"/>
</dbReference>
<dbReference type="SUPFAM" id="SSF52540">
    <property type="entry name" value="P-loop containing nucleoside triphosphate hydrolases"/>
    <property type="match status" value="1"/>
</dbReference>
<evidence type="ECO:0000256" key="5">
    <source>
        <dbReference type="ARBA" id="ARBA00022821"/>
    </source>
</evidence>
<dbReference type="Gene3D" id="1.10.10.10">
    <property type="entry name" value="Winged helix-like DNA-binding domain superfamily/Winged helix DNA-binding domain"/>
    <property type="match status" value="1"/>
</dbReference>
<dbReference type="InterPro" id="IPR032675">
    <property type="entry name" value="LRR_dom_sf"/>
</dbReference>
<dbReference type="Gene3D" id="1.20.5.4130">
    <property type="match status" value="1"/>
</dbReference>
<dbReference type="Pfam" id="PF18052">
    <property type="entry name" value="Rx_N"/>
    <property type="match status" value="1"/>
</dbReference>
<dbReference type="CDD" id="cd14798">
    <property type="entry name" value="RX-CC_like"/>
    <property type="match status" value="1"/>
</dbReference>
<keyword evidence="6" id="KW-0067">ATP-binding</keyword>
<evidence type="ECO:0000256" key="4">
    <source>
        <dbReference type="ARBA" id="ARBA00022741"/>
    </source>
</evidence>
<evidence type="ECO:0000259" key="7">
    <source>
        <dbReference type="Pfam" id="PF00931"/>
    </source>
</evidence>
<dbReference type="AlphaFoldDB" id="A0ABD1FIP5"/>
<dbReference type="PRINTS" id="PR00364">
    <property type="entry name" value="DISEASERSIST"/>
</dbReference>
<dbReference type="InterPro" id="IPR058922">
    <property type="entry name" value="WHD_DRP"/>
</dbReference>
<keyword evidence="2" id="KW-0433">Leucine-rich repeat</keyword>
<evidence type="ECO:0000256" key="1">
    <source>
        <dbReference type="ARBA" id="ARBA00008894"/>
    </source>
</evidence>
<dbReference type="InterPro" id="IPR044974">
    <property type="entry name" value="Disease_R_plants"/>
</dbReference>
<evidence type="ECO:0000259" key="9">
    <source>
        <dbReference type="Pfam" id="PF23559"/>
    </source>
</evidence>
<dbReference type="GO" id="GO:0006952">
    <property type="term" value="P:defense response"/>
    <property type="evidence" value="ECO:0007669"/>
    <property type="project" value="UniProtKB-KW"/>
</dbReference>
<dbReference type="PANTHER" id="PTHR23155">
    <property type="entry name" value="DISEASE RESISTANCE PROTEIN RP"/>
    <property type="match status" value="1"/>
</dbReference>
<dbReference type="InterPro" id="IPR055414">
    <property type="entry name" value="LRR_R13L4/SHOC2-like"/>
</dbReference>
<dbReference type="FunFam" id="1.10.8.430:FF:000003">
    <property type="entry name" value="Probable disease resistance protein At5g66910"/>
    <property type="match status" value="1"/>
</dbReference>
<dbReference type="GO" id="GO:0051707">
    <property type="term" value="P:response to other organism"/>
    <property type="evidence" value="ECO:0007669"/>
    <property type="project" value="UniProtKB-ARBA"/>
</dbReference>
<dbReference type="Pfam" id="PF23559">
    <property type="entry name" value="WHD_DRP"/>
    <property type="match status" value="1"/>
</dbReference>
<dbReference type="Pfam" id="PF23598">
    <property type="entry name" value="LRR_14"/>
    <property type="match status" value="1"/>
</dbReference>
<feature type="domain" description="Disease resistance N-terminal" evidence="8">
    <location>
        <begin position="6"/>
        <end position="84"/>
    </location>
</feature>
<accession>A0ABD1FIP5</accession>
<reference evidence="11 12" key="1">
    <citation type="submission" date="2024-06" db="EMBL/GenBank/DDBJ databases">
        <title>A chromosome level genome sequence of Diviner's sage (Salvia divinorum).</title>
        <authorList>
            <person name="Ford S.A."/>
            <person name="Ro D.-K."/>
            <person name="Ness R.W."/>
            <person name="Phillips M.A."/>
        </authorList>
    </citation>
    <scope>NUCLEOTIDE SEQUENCE [LARGE SCALE GENOMIC DNA]</scope>
    <source>
        <strain evidence="11">SAF-2024a</strain>
        <tissue evidence="11">Leaf</tissue>
    </source>
</reference>
<protein>
    <submittedName>
        <fullName evidence="11">Disease resistance protein RPH8A-like</fullName>
    </submittedName>
</protein>
<keyword evidence="5" id="KW-0611">Plant defense</keyword>
<dbReference type="PANTHER" id="PTHR23155:SF1205">
    <property type="entry name" value="DISEASE RESISTANCE PROTEIN RPM1"/>
    <property type="match status" value="1"/>
</dbReference>
<dbReference type="GO" id="GO:0005524">
    <property type="term" value="F:ATP binding"/>
    <property type="evidence" value="ECO:0007669"/>
    <property type="project" value="UniProtKB-KW"/>
</dbReference>
<evidence type="ECO:0000256" key="3">
    <source>
        <dbReference type="ARBA" id="ARBA00022737"/>
    </source>
</evidence>
<dbReference type="EMBL" id="JBEAFC010000014">
    <property type="protein sequence ID" value="KAL1531512.1"/>
    <property type="molecule type" value="Genomic_DNA"/>
</dbReference>
<dbReference type="InterPro" id="IPR036388">
    <property type="entry name" value="WH-like_DNA-bd_sf"/>
</dbReference>
<dbReference type="Gene3D" id="3.80.10.10">
    <property type="entry name" value="Ribonuclease Inhibitor"/>
    <property type="match status" value="2"/>
</dbReference>
<dbReference type="Proteomes" id="UP001567538">
    <property type="component" value="Unassembled WGS sequence"/>
</dbReference>
<dbReference type="InterPro" id="IPR041118">
    <property type="entry name" value="Rx_N"/>
</dbReference>
<evidence type="ECO:0000313" key="12">
    <source>
        <dbReference type="Proteomes" id="UP001567538"/>
    </source>
</evidence>
<evidence type="ECO:0000259" key="8">
    <source>
        <dbReference type="Pfam" id="PF18052"/>
    </source>
</evidence>
<evidence type="ECO:0000313" key="11">
    <source>
        <dbReference type="EMBL" id="KAL1531512.1"/>
    </source>
</evidence>
<dbReference type="InterPro" id="IPR042197">
    <property type="entry name" value="Apaf_helical"/>
</dbReference>
<feature type="domain" description="Disease resistance protein winged helix" evidence="9">
    <location>
        <begin position="431"/>
        <end position="501"/>
    </location>
</feature>
<dbReference type="Gene3D" id="3.40.50.300">
    <property type="entry name" value="P-loop containing nucleotide triphosphate hydrolases"/>
    <property type="match status" value="1"/>
</dbReference>
<organism evidence="11 12">
    <name type="scientific">Salvia divinorum</name>
    <name type="common">Maria pastora</name>
    <name type="synonym">Diviner's sage</name>
    <dbReference type="NCBI Taxonomy" id="28513"/>
    <lineage>
        <taxon>Eukaryota</taxon>
        <taxon>Viridiplantae</taxon>
        <taxon>Streptophyta</taxon>
        <taxon>Embryophyta</taxon>
        <taxon>Tracheophyta</taxon>
        <taxon>Spermatophyta</taxon>
        <taxon>Magnoliopsida</taxon>
        <taxon>eudicotyledons</taxon>
        <taxon>Gunneridae</taxon>
        <taxon>Pentapetalae</taxon>
        <taxon>asterids</taxon>
        <taxon>lamiids</taxon>
        <taxon>Lamiales</taxon>
        <taxon>Lamiaceae</taxon>
        <taxon>Nepetoideae</taxon>
        <taxon>Mentheae</taxon>
        <taxon>Salviinae</taxon>
        <taxon>Salvia</taxon>
        <taxon>Salvia subgen. Calosphace</taxon>
    </lineage>
</organism>
<evidence type="ECO:0000259" key="10">
    <source>
        <dbReference type="Pfam" id="PF23598"/>
    </source>
</evidence>
<feature type="domain" description="Disease resistance R13L4/SHOC-2-like LRR" evidence="10">
    <location>
        <begin position="550"/>
        <end position="846"/>
    </location>
</feature>
<keyword evidence="12" id="KW-1185">Reference proteome</keyword>
<proteinExistence type="inferred from homology"/>
<dbReference type="Pfam" id="PF00931">
    <property type="entry name" value="NB-ARC"/>
    <property type="match status" value="1"/>
</dbReference>
<comment type="caution">
    <text evidence="11">The sequence shown here is derived from an EMBL/GenBank/DDBJ whole genome shotgun (WGS) entry which is preliminary data.</text>
</comment>
<evidence type="ECO:0000256" key="2">
    <source>
        <dbReference type="ARBA" id="ARBA00022614"/>
    </source>
</evidence>